<name>A0A5C5XAQ4_9BACT</name>
<dbReference type="Proteomes" id="UP000318053">
    <property type="component" value="Unassembled WGS sequence"/>
</dbReference>
<evidence type="ECO:0000313" key="1">
    <source>
        <dbReference type="EMBL" id="TWT59265.1"/>
    </source>
</evidence>
<dbReference type="EMBL" id="SJPK01000011">
    <property type="protein sequence ID" value="TWT59265.1"/>
    <property type="molecule type" value="Genomic_DNA"/>
</dbReference>
<sequence length="121" mass="13276">MKAQGIALGADSETFWFIRRGGPRVRANLPFGWRVQIESPRWGYREVAASETPGGAWGCHRTAPLGRCHELSSAQPMSVRCQLGELSDFAWLVTASMELTASYANPSRKRSNAMSIFSGVS</sequence>
<comment type="caution">
    <text evidence="1">The sequence shown here is derived from an EMBL/GenBank/DDBJ whole genome shotgun (WGS) entry which is preliminary data.</text>
</comment>
<proteinExistence type="predicted"/>
<organism evidence="1 2">
    <name type="scientific">Allorhodopirellula solitaria</name>
    <dbReference type="NCBI Taxonomy" id="2527987"/>
    <lineage>
        <taxon>Bacteria</taxon>
        <taxon>Pseudomonadati</taxon>
        <taxon>Planctomycetota</taxon>
        <taxon>Planctomycetia</taxon>
        <taxon>Pirellulales</taxon>
        <taxon>Pirellulaceae</taxon>
        <taxon>Allorhodopirellula</taxon>
    </lineage>
</organism>
<gene>
    <name evidence="1" type="ORF">CA85_39610</name>
</gene>
<dbReference type="AlphaFoldDB" id="A0A5C5XAQ4"/>
<accession>A0A5C5XAQ4</accession>
<reference evidence="1 2" key="1">
    <citation type="submission" date="2019-02" db="EMBL/GenBank/DDBJ databases">
        <title>Deep-cultivation of Planctomycetes and their phenomic and genomic characterization uncovers novel biology.</title>
        <authorList>
            <person name="Wiegand S."/>
            <person name="Jogler M."/>
            <person name="Boedeker C."/>
            <person name="Pinto D."/>
            <person name="Vollmers J."/>
            <person name="Rivas-Marin E."/>
            <person name="Kohn T."/>
            <person name="Peeters S.H."/>
            <person name="Heuer A."/>
            <person name="Rast P."/>
            <person name="Oberbeckmann S."/>
            <person name="Bunk B."/>
            <person name="Jeske O."/>
            <person name="Meyerdierks A."/>
            <person name="Storesund J.E."/>
            <person name="Kallscheuer N."/>
            <person name="Luecker S."/>
            <person name="Lage O.M."/>
            <person name="Pohl T."/>
            <person name="Merkel B.J."/>
            <person name="Hornburger P."/>
            <person name="Mueller R.-W."/>
            <person name="Bruemmer F."/>
            <person name="Labrenz M."/>
            <person name="Spormann A.M."/>
            <person name="Op Den Camp H."/>
            <person name="Overmann J."/>
            <person name="Amann R."/>
            <person name="Jetten M.S.M."/>
            <person name="Mascher T."/>
            <person name="Medema M.H."/>
            <person name="Devos D.P."/>
            <person name="Kaster A.-K."/>
            <person name="Ovreas L."/>
            <person name="Rohde M."/>
            <person name="Galperin M.Y."/>
            <person name="Jogler C."/>
        </authorList>
    </citation>
    <scope>NUCLEOTIDE SEQUENCE [LARGE SCALE GENOMIC DNA]</scope>
    <source>
        <strain evidence="1 2">CA85</strain>
    </source>
</reference>
<keyword evidence="2" id="KW-1185">Reference proteome</keyword>
<evidence type="ECO:0000313" key="2">
    <source>
        <dbReference type="Proteomes" id="UP000318053"/>
    </source>
</evidence>
<protein>
    <submittedName>
        <fullName evidence="1">Uncharacterized protein</fullName>
    </submittedName>
</protein>